<reference evidence="4" key="1">
    <citation type="submission" date="2021-10" db="EMBL/GenBank/DDBJ databases">
        <title>De novo Genome Assembly of Clathrus columnatus (Basidiomycota, Fungi) Using Illumina and Nanopore Sequence Data.</title>
        <authorList>
            <person name="Ogiso-Tanaka E."/>
            <person name="Itagaki H."/>
            <person name="Hosoya T."/>
            <person name="Hosaka K."/>
        </authorList>
    </citation>
    <scope>NUCLEOTIDE SEQUENCE</scope>
    <source>
        <strain evidence="4">MO-923</strain>
    </source>
</reference>
<protein>
    <recommendedName>
        <fullName evidence="3">NAD-dependent epimerase/dehydratase domain-containing protein</fullName>
    </recommendedName>
</protein>
<dbReference type="InterPro" id="IPR001509">
    <property type="entry name" value="Epimerase_deHydtase"/>
</dbReference>
<dbReference type="PANTHER" id="PTHR10366:SF564">
    <property type="entry name" value="STEROL-4-ALPHA-CARBOXYLATE 3-DEHYDROGENASE, DECARBOXYLATING"/>
    <property type="match status" value="1"/>
</dbReference>
<dbReference type="InterPro" id="IPR050425">
    <property type="entry name" value="NAD(P)_dehydrat-like"/>
</dbReference>
<accession>A0AAV5A8E7</accession>
<dbReference type="SUPFAM" id="SSF51735">
    <property type="entry name" value="NAD(P)-binding Rossmann-fold domains"/>
    <property type="match status" value="1"/>
</dbReference>
<evidence type="ECO:0000256" key="2">
    <source>
        <dbReference type="ARBA" id="ARBA00023445"/>
    </source>
</evidence>
<dbReference type="EMBL" id="BPWL01000006">
    <property type="protein sequence ID" value="GJJ10906.1"/>
    <property type="molecule type" value="Genomic_DNA"/>
</dbReference>
<dbReference type="InterPro" id="IPR036291">
    <property type="entry name" value="NAD(P)-bd_dom_sf"/>
</dbReference>
<evidence type="ECO:0000313" key="5">
    <source>
        <dbReference type="Proteomes" id="UP001050691"/>
    </source>
</evidence>
<dbReference type="Pfam" id="PF01370">
    <property type="entry name" value="Epimerase"/>
    <property type="match status" value="1"/>
</dbReference>
<evidence type="ECO:0000256" key="1">
    <source>
        <dbReference type="ARBA" id="ARBA00023002"/>
    </source>
</evidence>
<dbReference type="GO" id="GO:0016616">
    <property type="term" value="F:oxidoreductase activity, acting on the CH-OH group of donors, NAD or NADP as acceptor"/>
    <property type="evidence" value="ECO:0007669"/>
    <property type="project" value="TreeGrafter"/>
</dbReference>
<comment type="similarity">
    <text evidence="2">Belongs to the NAD(P)-dependent epimerase/dehydratase family. Dihydroflavonol-4-reductase subfamily.</text>
</comment>
<dbReference type="Proteomes" id="UP001050691">
    <property type="component" value="Unassembled WGS sequence"/>
</dbReference>
<keyword evidence="5" id="KW-1185">Reference proteome</keyword>
<keyword evidence="1" id="KW-0560">Oxidoreductase</keyword>
<sequence>MPSIPPGSKVLVTGASGFIAIWIVKYLLQNGFSVRGTVRSIEKGKHLQELFKEYRSQFEYIVVGDMAVDGAFDEAVKGVDVIEHTASPFHFHAEDPDDIIKPAIQGTTNILESALNYGTTSLKRVVVLASTACIIEPILEGQKVFSEKDWNRFSLKEIEEKGRGATAAHKYRASKTLAEKAAWNFMKINADKISWDLVTIQPPFVWGPPLQAISSLNSLNTSLVDFYNTITGKMEASPAHIGNWVDVRDVAEAHVKVLTTEEAGGERFIICACEVLRHHLAPFSWQDVLDAVHSGPSEEIFSTVPRGVPGSGKNTLHNVLMDTSKAKDILKFKFTEIEKAVKDTAKSLLSRQW</sequence>
<proteinExistence type="inferred from homology"/>
<dbReference type="CDD" id="cd05227">
    <property type="entry name" value="AR_SDR_e"/>
    <property type="match status" value="1"/>
</dbReference>
<evidence type="ECO:0000259" key="3">
    <source>
        <dbReference type="Pfam" id="PF01370"/>
    </source>
</evidence>
<dbReference type="Gene3D" id="3.40.50.720">
    <property type="entry name" value="NAD(P)-binding Rossmann-like Domain"/>
    <property type="match status" value="1"/>
</dbReference>
<comment type="caution">
    <text evidence="4">The sequence shown here is derived from an EMBL/GenBank/DDBJ whole genome shotgun (WGS) entry which is preliminary data.</text>
</comment>
<name>A0AAV5A8E7_9AGAM</name>
<feature type="domain" description="NAD-dependent epimerase/dehydratase" evidence="3">
    <location>
        <begin position="10"/>
        <end position="270"/>
    </location>
</feature>
<dbReference type="PANTHER" id="PTHR10366">
    <property type="entry name" value="NAD DEPENDENT EPIMERASE/DEHYDRATASE"/>
    <property type="match status" value="1"/>
</dbReference>
<evidence type="ECO:0000313" key="4">
    <source>
        <dbReference type="EMBL" id="GJJ10906.1"/>
    </source>
</evidence>
<organism evidence="4 5">
    <name type="scientific">Clathrus columnatus</name>
    <dbReference type="NCBI Taxonomy" id="1419009"/>
    <lineage>
        <taxon>Eukaryota</taxon>
        <taxon>Fungi</taxon>
        <taxon>Dikarya</taxon>
        <taxon>Basidiomycota</taxon>
        <taxon>Agaricomycotina</taxon>
        <taxon>Agaricomycetes</taxon>
        <taxon>Phallomycetidae</taxon>
        <taxon>Phallales</taxon>
        <taxon>Clathraceae</taxon>
        <taxon>Clathrus</taxon>
    </lineage>
</organism>
<dbReference type="AlphaFoldDB" id="A0AAV5A8E7"/>
<gene>
    <name evidence="4" type="ORF">Clacol_005134</name>
</gene>